<comment type="caution">
    <text evidence="8">The sequence shown here is derived from an EMBL/GenBank/DDBJ whole genome shotgun (WGS) entry which is preliminary data.</text>
</comment>
<protein>
    <submittedName>
        <fullName evidence="8">ABC transporter, ATP binding protein</fullName>
    </submittedName>
</protein>
<comment type="similarity">
    <text evidence="2">Belongs to the ABC transporter superfamily.</text>
</comment>
<evidence type="ECO:0000256" key="4">
    <source>
        <dbReference type="ARBA" id="ARBA00022741"/>
    </source>
</evidence>
<dbReference type="AlphaFoldDB" id="A0A0F4KUI3"/>
<evidence type="ECO:0000256" key="2">
    <source>
        <dbReference type="ARBA" id="ARBA00005417"/>
    </source>
</evidence>
<dbReference type="SUPFAM" id="SSF52540">
    <property type="entry name" value="P-loop containing nucleoside triphosphate hydrolases"/>
    <property type="match status" value="1"/>
</dbReference>
<sequence length="304" mass="33220">MNAAIELGNLVKEYETPAGVIKALDHLDLMVPEGGIFGLLGPNGAGKSTTLEIAVGLRKPTSGSVSIFGRNPQTDSQWIHQRVSIQPQESTIFPQERVGEILSFWASLYDHPRDVDQVAKWMGLDELLLRKVAKLSGGQKQRLNVGLSIIGRTKLAILDEPSTGLDVMARDDLWKVLRFLAEEGTTIVLSTHDLDEARVLCHEVAVIDHGRSVAQGSPEELIRKHAKGTLVSCQVMPDGITDLVSKLRTFGEPEVVDKTTISIRADDTDPVIAVLSSNPAVSQLRMNEPSLYDAFVKLTGHDFE</sequence>
<evidence type="ECO:0000313" key="8">
    <source>
        <dbReference type="EMBL" id="KJY49664.1"/>
    </source>
</evidence>
<evidence type="ECO:0000256" key="1">
    <source>
        <dbReference type="ARBA" id="ARBA00004202"/>
    </source>
</evidence>
<dbReference type="PANTHER" id="PTHR42711:SF5">
    <property type="entry name" value="ABC TRANSPORTER ATP-BINDING PROTEIN NATA"/>
    <property type="match status" value="1"/>
</dbReference>
<dbReference type="OrthoDB" id="9804819at2"/>
<dbReference type="SMART" id="SM00382">
    <property type="entry name" value="AAA"/>
    <property type="match status" value="1"/>
</dbReference>
<proteinExistence type="inferred from homology"/>
<dbReference type="PROSITE" id="PS00211">
    <property type="entry name" value="ABC_TRANSPORTER_1"/>
    <property type="match status" value="1"/>
</dbReference>
<dbReference type="GO" id="GO:0005524">
    <property type="term" value="F:ATP binding"/>
    <property type="evidence" value="ECO:0007669"/>
    <property type="project" value="UniProtKB-KW"/>
</dbReference>
<accession>A0A0F4KUI3</accession>
<gene>
    <name evidence="8" type="ORF">JF69_09700</name>
</gene>
<keyword evidence="6" id="KW-0046">Antibiotic resistance</keyword>
<organism evidence="8 9">
    <name type="scientific">Bifidobacterium asteroides</name>
    <dbReference type="NCBI Taxonomy" id="1684"/>
    <lineage>
        <taxon>Bacteria</taxon>
        <taxon>Bacillati</taxon>
        <taxon>Actinomycetota</taxon>
        <taxon>Actinomycetes</taxon>
        <taxon>Bifidobacteriales</taxon>
        <taxon>Bifidobacteriaceae</taxon>
        <taxon>Bifidobacterium</taxon>
    </lineage>
</organism>
<dbReference type="Proteomes" id="UP000033648">
    <property type="component" value="Unassembled WGS sequence"/>
</dbReference>
<keyword evidence="5" id="KW-0067">ATP-binding</keyword>
<dbReference type="GO" id="GO:0016887">
    <property type="term" value="F:ATP hydrolysis activity"/>
    <property type="evidence" value="ECO:0007669"/>
    <property type="project" value="InterPro"/>
</dbReference>
<evidence type="ECO:0000313" key="9">
    <source>
        <dbReference type="Proteomes" id="UP000033648"/>
    </source>
</evidence>
<keyword evidence="4" id="KW-0547">Nucleotide-binding</keyword>
<reference evidence="8 9" key="1">
    <citation type="submission" date="2014-12" db="EMBL/GenBank/DDBJ databases">
        <title>Comparative genomics of the lactic acid bacteria isolated from the honey bee gut.</title>
        <authorList>
            <person name="Ellegaard K.M."/>
            <person name="Tamarit D."/>
            <person name="Javelind E."/>
            <person name="Olofsson T."/>
            <person name="Andersson S.G."/>
            <person name="Vasquez A."/>
        </authorList>
    </citation>
    <scope>NUCLEOTIDE SEQUENCE [LARGE SCALE GENOMIC DNA]</scope>
    <source>
        <strain evidence="8 9">Bin2</strain>
    </source>
</reference>
<dbReference type="InterPro" id="IPR003593">
    <property type="entry name" value="AAA+_ATPase"/>
</dbReference>
<dbReference type="InterPro" id="IPR027417">
    <property type="entry name" value="P-loop_NTPase"/>
</dbReference>
<dbReference type="GO" id="GO:0046677">
    <property type="term" value="P:response to antibiotic"/>
    <property type="evidence" value="ECO:0007669"/>
    <property type="project" value="UniProtKB-KW"/>
</dbReference>
<dbReference type="PROSITE" id="PS50893">
    <property type="entry name" value="ABC_TRANSPORTER_2"/>
    <property type="match status" value="1"/>
</dbReference>
<keyword evidence="3" id="KW-0813">Transport</keyword>
<evidence type="ECO:0000256" key="6">
    <source>
        <dbReference type="ARBA" id="ARBA00023251"/>
    </source>
</evidence>
<dbReference type="GO" id="GO:0005886">
    <property type="term" value="C:plasma membrane"/>
    <property type="evidence" value="ECO:0007669"/>
    <property type="project" value="UniProtKB-SubCell"/>
</dbReference>
<dbReference type="PANTHER" id="PTHR42711">
    <property type="entry name" value="ABC TRANSPORTER ATP-BINDING PROTEIN"/>
    <property type="match status" value="1"/>
</dbReference>
<dbReference type="Pfam" id="PF00005">
    <property type="entry name" value="ABC_tran"/>
    <property type="match status" value="1"/>
</dbReference>
<evidence type="ECO:0000259" key="7">
    <source>
        <dbReference type="PROSITE" id="PS50893"/>
    </source>
</evidence>
<dbReference type="InterPro" id="IPR050763">
    <property type="entry name" value="ABC_transporter_ATP-binding"/>
</dbReference>
<dbReference type="InterPro" id="IPR017871">
    <property type="entry name" value="ABC_transporter-like_CS"/>
</dbReference>
<dbReference type="PATRIC" id="fig|1684.4.peg.1052"/>
<feature type="domain" description="ABC transporter" evidence="7">
    <location>
        <begin position="5"/>
        <end position="234"/>
    </location>
</feature>
<dbReference type="Gene3D" id="3.40.50.300">
    <property type="entry name" value="P-loop containing nucleotide triphosphate hydrolases"/>
    <property type="match status" value="1"/>
</dbReference>
<evidence type="ECO:0000256" key="5">
    <source>
        <dbReference type="ARBA" id="ARBA00022840"/>
    </source>
</evidence>
<evidence type="ECO:0000256" key="3">
    <source>
        <dbReference type="ARBA" id="ARBA00022448"/>
    </source>
</evidence>
<dbReference type="InterPro" id="IPR003439">
    <property type="entry name" value="ABC_transporter-like_ATP-bd"/>
</dbReference>
<name>A0A0F4KUI3_9BIFI</name>
<dbReference type="EMBL" id="JWME01000011">
    <property type="protein sequence ID" value="KJY49664.1"/>
    <property type="molecule type" value="Genomic_DNA"/>
</dbReference>
<comment type="subcellular location">
    <subcellularLocation>
        <location evidence="1">Cell membrane</location>
        <topology evidence="1">Peripheral membrane protein</topology>
    </subcellularLocation>
</comment>